<dbReference type="CDD" id="cd11304">
    <property type="entry name" value="Cadherin_repeat"/>
    <property type="match status" value="1"/>
</dbReference>
<evidence type="ECO:0000256" key="8">
    <source>
        <dbReference type="ARBA" id="ARBA00023180"/>
    </source>
</evidence>
<accession>A0A8R1EIH3</accession>
<keyword evidence="6" id="KW-1133">Transmembrane helix</keyword>
<dbReference type="PANTHER" id="PTHR24028">
    <property type="entry name" value="CADHERIN-87A"/>
    <property type="match status" value="1"/>
</dbReference>
<keyword evidence="3" id="KW-0812">Transmembrane</keyword>
<dbReference type="GO" id="GO:0007156">
    <property type="term" value="P:homophilic cell adhesion via plasma membrane adhesion molecules"/>
    <property type="evidence" value="ECO:0007669"/>
    <property type="project" value="InterPro"/>
</dbReference>
<name>A0A8R1EIH3_CAEJA</name>
<evidence type="ECO:0000256" key="3">
    <source>
        <dbReference type="ARBA" id="ARBA00022692"/>
    </source>
</evidence>
<evidence type="ECO:0000256" key="6">
    <source>
        <dbReference type="ARBA" id="ARBA00022989"/>
    </source>
</evidence>
<evidence type="ECO:0000256" key="1">
    <source>
        <dbReference type="ARBA" id="ARBA00004167"/>
    </source>
</evidence>
<dbReference type="InterPro" id="IPR020894">
    <property type="entry name" value="Cadherin_CS"/>
</dbReference>
<dbReference type="PROSITE" id="PS00232">
    <property type="entry name" value="CADHERIN_1"/>
    <property type="match status" value="2"/>
</dbReference>
<evidence type="ECO:0000256" key="4">
    <source>
        <dbReference type="ARBA" id="ARBA00022737"/>
    </source>
</evidence>
<dbReference type="InterPro" id="IPR015919">
    <property type="entry name" value="Cadherin-like_sf"/>
</dbReference>
<dbReference type="FunFam" id="2.60.40.60:FF:000020">
    <property type="entry name" value="Dachsous cadherin-related 1b"/>
    <property type="match status" value="1"/>
</dbReference>
<dbReference type="GO" id="GO:0007411">
    <property type="term" value="P:axon guidance"/>
    <property type="evidence" value="ECO:0007669"/>
    <property type="project" value="UniProtKB-ARBA"/>
</dbReference>
<reference evidence="11" key="2">
    <citation type="submission" date="2022-06" db="UniProtKB">
        <authorList>
            <consortium name="EnsemblMetazoa"/>
        </authorList>
    </citation>
    <scope>IDENTIFICATION</scope>
    <source>
        <strain evidence="11">DF5081</strain>
    </source>
</reference>
<evidence type="ECO:0000313" key="12">
    <source>
        <dbReference type="Proteomes" id="UP000005237"/>
    </source>
</evidence>
<keyword evidence="5 9" id="KW-0106">Calcium</keyword>
<keyword evidence="2" id="KW-0245">EGF-like domain</keyword>
<sequence>RILIHVDDINDNAPQFTQSSYFVKIPENQPSGSRVLRVVAKDRDLNPELLYHFLDAETETLPFRVDVASGWITVAGKVDREETDRYEITVVVTDGKTNRTSNTTCLVTILIEDVNDNPPVIENQNLDIFVRADVAEGDLLHVIDAHDADQQDQKLNSF</sequence>
<dbReference type="PRINTS" id="PR00205">
    <property type="entry name" value="CADHERIN"/>
</dbReference>
<keyword evidence="7" id="KW-0472">Membrane</keyword>
<dbReference type="EnsemblMetazoa" id="CJA34255.1">
    <property type="protein sequence ID" value="CJA34255.1"/>
    <property type="gene ID" value="WBGene00210102"/>
</dbReference>
<keyword evidence="8" id="KW-0325">Glycoprotein</keyword>
<dbReference type="SMART" id="SM00112">
    <property type="entry name" value="CA"/>
    <property type="match status" value="1"/>
</dbReference>
<evidence type="ECO:0000259" key="10">
    <source>
        <dbReference type="PROSITE" id="PS50268"/>
    </source>
</evidence>
<dbReference type="Pfam" id="PF00028">
    <property type="entry name" value="Cadherin"/>
    <property type="match status" value="1"/>
</dbReference>
<dbReference type="InterPro" id="IPR050174">
    <property type="entry name" value="Protocadherin/Cadherin-CA"/>
</dbReference>
<keyword evidence="12" id="KW-1185">Reference proteome</keyword>
<dbReference type="Proteomes" id="UP000005237">
    <property type="component" value="Unassembled WGS sequence"/>
</dbReference>
<evidence type="ECO:0000256" key="7">
    <source>
        <dbReference type="ARBA" id="ARBA00023136"/>
    </source>
</evidence>
<dbReference type="PROSITE" id="PS50268">
    <property type="entry name" value="CADHERIN_2"/>
    <property type="match status" value="1"/>
</dbReference>
<comment type="subcellular location">
    <subcellularLocation>
        <location evidence="1">Membrane</location>
        <topology evidence="1">Single-pass membrane protein</topology>
    </subcellularLocation>
</comment>
<protein>
    <submittedName>
        <fullName evidence="11">Cadherin domain-containing protein</fullName>
    </submittedName>
</protein>
<dbReference type="PANTHER" id="PTHR24028:SF314">
    <property type="entry name" value="CADHERIN-RELATED FAMILY MEMBER 2"/>
    <property type="match status" value="1"/>
</dbReference>
<dbReference type="GO" id="GO:0005886">
    <property type="term" value="C:plasma membrane"/>
    <property type="evidence" value="ECO:0007669"/>
    <property type="project" value="InterPro"/>
</dbReference>
<keyword evidence="4" id="KW-0677">Repeat</keyword>
<reference evidence="12" key="1">
    <citation type="submission" date="2010-08" db="EMBL/GenBank/DDBJ databases">
        <authorList>
            <consortium name="Caenorhabditis japonica Sequencing Consortium"/>
            <person name="Wilson R.K."/>
        </authorList>
    </citation>
    <scope>NUCLEOTIDE SEQUENCE [LARGE SCALE GENOMIC DNA]</scope>
    <source>
        <strain evidence="12">DF5081</strain>
    </source>
</reference>
<organism evidence="11 12">
    <name type="scientific">Caenorhabditis japonica</name>
    <dbReference type="NCBI Taxonomy" id="281687"/>
    <lineage>
        <taxon>Eukaryota</taxon>
        <taxon>Metazoa</taxon>
        <taxon>Ecdysozoa</taxon>
        <taxon>Nematoda</taxon>
        <taxon>Chromadorea</taxon>
        <taxon>Rhabditida</taxon>
        <taxon>Rhabditina</taxon>
        <taxon>Rhabditomorpha</taxon>
        <taxon>Rhabditoidea</taxon>
        <taxon>Rhabditidae</taxon>
        <taxon>Peloderinae</taxon>
        <taxon>Caenorhabditis</taxon>
    </lineage>
</organism>
<dbReference type="SUPFAM" id="SSF49313">
    <property type="entry name" value="Cadherin-like"/>
    <property type="match status" value="1"/>
</dbReference>
<dbReference type="AlphaFoldDB" id="A0A8R1EIH3"/>
<dbReference type="InterPro" id="IPR002126">
    <property type="entry name" value="Cadherin-like_dom"/>
</dbReference>
<dbReference type="GO" id="GO:0005509">
    <property type="term" value="F:calcium ion binding"/>
    <property type="evidence" value="ECO:0007669"/>
    <property type="project" value="UniProtKB-UniRule"/>
</dbReference>
<evidence type="ECO:0000256" key="2">
    <source>
        <dbReference type="ARBA" id="ARBA00022536"/>
    </source>
</evidence>
<dbReference type="Gene3D" id="2.60.40.60">
    <property type="entry name" value="Cadherins"/>
    <property type="match status" value="2"/>
</dbReference>
<evidence type="ECO:0000256" key="5">
    <source>
        <dbReference type="ARBA" id="ARBA00022837"/>
    </source>
</evidence>
<evidence type="ECO:0000313" key="11">
    <source>
        <dbReference type="EnsemblMetazoa" id="CJA34255.1"/>
    </source>
</evidence>
<feature type="domain" description="Cadherin" evidence="10">
    <location>
        <begin position="17"/>
        <end position="121"/>
    </location>
</feature>
<proteinExistence type="predicted"/>
<evidence type="ECO:0000256" key="9">
    <source>
        <dbReference type="PROSITE-ProRule" id="PRU00043"/>
    </source>
</evidence>